<feature type="region of interest" description="Disordered" evidence="1">
    <location>
        <begin position="52"/>
        <end position="94"/>
    </location>
</feature>
<organism evidence="2 3">
    <name type="scientific">Plesiocystis pacifica SIR-1</name>
    <dbReference type="NCBI Taxonomy" id="391625"/>
    <lineage>
        <taxon>Bacteria</taxon>
        <taxon>Pseudomonadati</taxon>
        <taxon>Myxococcota</taxon>
        <taxon>Polyangia</taxon>
        <taxon>Nannocystales</taxon>
        <taxon>Nannocystaceae</taxon>
        <taxon>Plesiocystis</taxon>
    </lineage>
</organism>
<gene>
    <name evidence="2" type="ORF">PPSIR1_08421</name>
</gene>
<dbReference type="eggNOG" id="COG3746">
    <property type="taxonomic scope" value="Bacteria"/>
</dbReference>
<dbReference type="AlphaFoldDB" id="A6GI36"/>
<evidence type="ECO:0000313" key="3">
    <source>
        <dbReference type="Proteomes" id="UP000005801"/>
    </source>
</evidence>
<evidence type="ECO:0008006" key="4">
    <source>
        <dbReference type="Google" id="ProtNLM"/>
    </source>
</evidence>
<protein>
    <recommendedName>
        <fullName evidence="4">Phosphate-selective porin O and P</fullName>
    </recommendedName>
</protein>
<dbReference type="PROSITE" id="PS00018">
    <property type="entry name" value="EF_HAND_1"/>
    <property type="match status" value="1"/>
</dbReference>
<dbReference type="STRING" id="391625.PPSIR1_08421"/>
<feature type="compositionally biased region" description="Pro residues" evidence="1">
    <location>
        <begin position="69"/>
        <end position="90"/>
    </location>
</feature>
<comment type="caution">
    <text evidence="2">The sequence shown here is derived from an EMBL/GenBank/DDBJ whole genome shotgun (WGS) entry which is preliminary data.</text>
</comment>
<accession>A6GI36</accession>
<evidence type="ECO:0000313" key="2">
    <source>
        <dbReference type="EMBL" id="EDM74464.1"/>
    </source>
</evidence>
<dbReference type="Gene3D" id="2.40.160.10">
    <property type="entry name" value="Porin"/>
    <property type="match status" value="1"/>
</dbReference>
<dbReference type="InterPro" id="IPR023614">
    <property type="entry name" value="Porin_dom_sf"/>
</dbReference>
<name>A6GI36_9BACT</name>
<dbReference type="EMBL" id="ABCS01000129">
    <property type="protein sequence ID" value="EDM74464.1"/>
    <property type="molecule type" value="Genomic_DNA"/>
</dbReference>
<reference evidence="2 3" key="1">
    <citation type="submission" date="2007-06" db="EMBL/GenBank/DDBJ databases">
        <authorList>
            <person name="Shimkets L."/>
            <person name="Ferriera S."/>
            <person name="Johnson J."/>
            <person name="Kravitz S."/>
            <person name="Beeson K."/>
            <person name="Sutton G."/>
            <person name="Rogers Y.-H."/>
            <person name="Friedman R."/>
            <person name="Frazier M."/>
            <person name="Venter J.C."/>
        </authorList>
    </citation>
    <scope>NUCLEOTIDE SEQUENCE [LARGE SCALE GENOMIC DNA]</scope>
    <source>
        <strain evidence="2 3">SIR-1</strain>
    </source>
</reference>
<dbReference type="InterPro" id="IPR018247">
    <property type="entry name" value="EF_Hand_1_Ca_BS"/>
</dbReference>
<keyword evidence="3" id="KW-1185">Reference proteome</keyword>
<dbReference type="Pfam" id="PF07396">
    <property type="entry name" value="Porin_O_P"/>
    <property type="match status" value="1"/>
</dbReference>
<sequence>MAALSTALGWAIASAGPPEPLEIDDEASVVAPVEIDDDATVVVPESETAVEIVEITAPPAPTQDEAEPAPEPTPEVPEPPPEPPAPPPEPDTPHAQRWQAFIEHVHPAGFVQVDFLWRQISLDELSDGNREPLNETAFLLRNARLGVDADWRYVGLTAYADLFSNNQGVRPATLDAHAQIPGKRGDPPLVQLRVGMLRVPFGFENYNQSDIQRFFGERTLVVHAFMPGLFDVGASLSGHVWALDWIVGVYNGQPVGAPGWGFRDPNRAKDYAGRLRLAGELFPKLHAAFGVSLLTGTGFSAGTGPTKDSFVWVDLNEDGRVTLAELLPVPGSAGRPSENFRRWGAGADLQLETPIPRLGALTLYSEVAIGSNLDRAVAIADPVALGRDQRGIGWYLGLTQELTRYAALGVRFDEYLPNLDALEPFAGTNVITRRRFRTLAAGLAGRLYGGSFLRARLLVEYEHQLSNSLGRDAAGRPAKLDNDTLRVRAEVAF</sequence>
<evidence type="ECO:0000256" key="1">
    <source>
        <dbReference type="SAM" id="MobiDB-lite"/>
    </source>
</evidence>
<proteinExistence type="predicted"/>
<dbReference type="InterPro" id="IPR010870">
    <property type="entry name" value="Porin_O/P"/>
</dbReference>
<dbReference type="Proteomes" id="UP000005801">
    <property type="component" value="Unassembled WGS sequence"/>
</dbReference>